<proteinExistence type="predicted"/>
<accession>A0A4Z2DGE9</accession>
<dbReference type="OrthoDB" id="6163239at2759"/>
<protein>
    <submittedName>
        <fullName evidence="1">Uncharacterized protein</fullName>
    </submittedName>
</protein>
<dbReference type="Proteomes" id="UP000311919">
    <property type="component" value="Unassembled WGS sequence"/>
</dbReference>
<organism evidence="1 2">
    <name type="scientific">Schistosoma japonicum</name>
    <name type="common">Blood fluke</name>
    <dbReference type="NCBI Taxonomy" id="6182"/>
    <lineage>
        <taxon>Eukaryota</taxon>
        <taxon>Metazoa</taxon>
        <taxon>Spiralia</taxon>
        <taxon>Lophotrochozoa</taxon>
        <taxon>Platyhelminthes</taxon>
        <taxon>Trematoda</taxon>
        <taxon>Digenea</taxon>
        <taxon>Strigeidida</taxon>
        <taxon>Schistosomatoidea</taxon>
        <taxon>Schistosomatidae</taxon>
        <taxon>Schistosoma</taxon>
    </lineage>
</organism>
<keyword evidence="2" id="KW-1185">Reference proteome</keyword>
<sequence>MECELIENYQHDINLPNPSERQHYELHLPKSTQSPDLIVMKSSVTGGLTSKIDDSQQDTLQTSYNRRETPEGFTVAHNPENNSNQLDFISESETSFLSPIPNKHFELGTLTLFQCKPIIENSVRNVKSSSDFLTDINYEKLMINQSKCYTPNVCISQKLSSDSLKKLAGQARGSCGLIYRITEYAELSSTVVNHGSFISSPDPEDEAHTLSNPHLLDNNFLRCQSPLNCLDVDILEDLESDEDLVKCNVNTNSSKSSLNDVNVCDNTDIFNLKPTSVNPSQSMTKIQNHADNVLKATKASEKRLRQHLDTLWNTVGKGVNVSETMNFVNDKRLQSKASEPCCRTTQTFKSNDIDCRTAVNDVSNEANIPANNKDEQHKKNCQLFNNQVVQKIFNSYFLMVSVSVKYSNNYSAITTVTPLNENINNEDGFNAELESFRSSIVMDENYEKEALTHHNVYQLDESLTTNKVSVSVSHSETKVNDHKMSVTNEESISNNFLVTAEDKLLSNGMDRQLSNNYPSTLTSGICISTRFPDHKHYTTSNIGSNKLPEYIPSVYSNLSKTDSIPKCRTVFSHMDISSMKQDVVNETKIDKTENRNLQRISHMHEASTTVAFNTRILSDLSHCLVEVNRLIYFVLLQTMIPW</sequence>
<evidence type="ECO:0000313" key="2">
    <source>
        <dbReference type="Proteomes" id="UP000311919"/>
    </source>
</evidence>
<gene>
    <name evidence="1" type="ORF">EWB00_001208</name>
</gene>
<name>A0A4Z2DGE9_SCHJA</name>
<dbReference type="AlphaFoldDB" id="A0A4Z2DGE9"/>
<dbReference type="EMBL" id="SKCS01000146">
    <property type="protein sequence ID" value="TNN15572.1"/>
    <property type="molecule type" value="Genomic_DNA"/>
</dbReference>
<reference evidence="1 2" key="1">
    <citation type="submission" date="2019-03" db="EMBL/GenBank/DDBJ databases">
        <title>An improved genome assembly of the fluke Schistosoma japonicum.</title>
        <authorList>
            <person name="Hu W."/>
            <person name="Luo F."/>
            <person name="Yin M."/>
            <person name="Mo X."/>
            <person name="Sun C."/>
            <person name="Wu Q."/>
            <person name="Zhu B."/>
            <person name="Xiang M."/>
            <person name="Wang J."/>
            <person name="Wang Y."/>
            <person name="Zhang T."/>
            <person name="Xu B."/>
            <person name="Zheng H."/>
            <person name="Feng Z."/>
        </authorList>
    </citation>
    <scope>NUCLEOTIDE SEQUENCE [LARGE SCALE GENOMIC DNA]</scope>
    <source>
        <strain evidence="1">HuSjv2</strain>
        <tissue evidence="1">Worms</tissue>
    </source>
</reference>
<evidence type="ECO:0000313" key="1">
    <source>
        <dbReference type="EMBL" id="TNN15572.1"/>
    </source>
</evidence>
<comment type="caution">
    <text evidence="1">The sequence shown here is derived from an EMBL/GenBank/DDBJ whole genome shotgun (WGS) entry which is preliminary data.</text>
</comment>